<keyword evidence="11" id="KW-0482">Metalloprotease</keyword>
<dbReference type="GO" id="GO:0008237">
    <property type="term" value="F:metallopeptidase activity"/>
    <property type="evidence" value="ECO:0007669"/>
    <property type="project" value="UniProtKB-KW"/>
</dbReference>
<reference evidence="15" key="1">
    <citation type="journal article" date="2020" name="mSystems">
        <title>Genome- and Community-Level Interaction Insights into Carbon Utilization and Element Cycling Functions of Hydrothermarchaeota in Hydrothermal Sediment.</title>
        <authorList>
            <person name="Zhou Z."/>
            <person name="Liu Y."/>
            <person name="Xu W."/>
            <person name="Pan J."/>
            <person name="Luo Z.H."/>
            <person name="Li M."/>
        </authorList>
    </citation>
    <scope>NUCLEOTIDE SEQUENCE [LARGE SCALE GENOMIC DNA]</scope>
    <source>
        <strain evidence="15">HyVt-517</strain>
    </source>
</reference>
<dbReference type="CDD" id="cd06158">
    <property type="entry name" value="S2P-M50_like_1"/>
    <property type="match status" value="1"/>
</dbReference>
<dbReference type="AlphaFoldDB" id="A0A7V5J1E3"/>
<evidence type="ECO:0000259" key="14">
    <source>
        <dbReference type="Pfam" id="PF02163"/>
    </source>
</evidence>
<evidence type="ECO:0000256" key="3">
    <source>
        <dbReference type="ARBA" id="ARBA00007931"/>
    </source>
</evidence>
<dbReference type="GO" id="GO:0046872">
    <property type="term" value="F:metal ion binding"/>
    <property type="evidence" value="ECO:0007669"/>
    <property type="project" value="UniProtKB-KW"/>
</dbReference>
<feature type="domain" description="Peptidase M50" evidence="14">
    <location>
        <begin position="58"/>
        <end position="113"/>
    </location>
</feature>
<dbReference type="PANTHER" id="PTHR35864">
    <property type="entry name" value="ZINC METALLOPROTEASE MJ0611-RELATED"/>
    <property type="match status" value="1"/>
</dbReference>
<protein>
    <submittedName>
        <fullName evidence="15">Site-2 protease family protein</fullName>
    </submittedName>
</protein>
<sequence length="139" mass="15347">SPGPAFGWGKPVVFNPYNLKNPKRDAGLVALAGPVSNIILASLSILILYLTKDPLLLSLLIPFIQLNVVLAVFNLIPIYPLDGYNIMVAFLPHHLSEQFQETSRYGVYILLLLVLTGAISKILYPVLSLVQYLINTLVF</sequence>
<accession>A0A7V5J1E3</accession>
<feature type="transmembrane region" description="Helical" evidence="13">
    <location>
        <begin position="56"/>
        <end position="79"/>
    </location>
</feature>
<evidence type="ECO:0000256" key="12">
    <source>
        <dbReference type="ARBA" id="ARBA00023136"/>
    </source>
</evidence>
<dbReference type="GO" id="GO:0006508">
    <property type="term" value="P:proteolysis"/>
    <property type="evidence" value="ECO:0007669"/>
    <property type="project" value="UniProtKB-KW"/>
</dbReference>
<dbReference type="InterPro" id="IPR044537">
    <property type="entry name" value="Rip2-like"/>
</dbReference>
<evidence type="ECO:0000256" key="8">
    <source>
        <dbReference type="ARBA" id="ARBA00022801"/>
    </source>
</evidence>
<feature type="transmembrane region" description="Helical" evidence="13">
    <location>
        <begin position="105"/>
        <end position="124"/>
    </location>
</feature>
<evidence type="ECO:0000256" key="4">
    <source>
        <dbReference type="ARBA" id="ARBA00022475"/>
    </source>
</evidence>
<evidence type="ECO:0000256" key="9">
    <source>
        <dbReference type="ARBA" id="ARBA00022833"/>
    </source>
</evidence>
<name>A0A7V5J1E3_UNCKA</name>
<evidence type="ECO:0000256" key="13">
    <source>
        <dbReference type="SAM" id="Phobius"/>
    </source>
</evidence>
<keyword evidence="6 13" id="KW-0812">Transmembrane</keyword>
<evidence type="ECO:0000256" key="5">
    <source>
        <dbReference type="ARBA" id="ARBA00022670"/>
    </source>
</evidence>
<keyword evidence="12 13" id="KW-0472">Membrane</keyword>
<organism evidence="15">
    <name type="scientific">candidate division WWE3 bacterium</name>
    <dbReference type="NCBI Taxonomy" id="2053526"/>
    <lineage>
        <taxon>Bacteria</taxon>
        <taxon>Katanobacteria</taxon>
    </lineage>
</organism>
<comment type="similarity">
    <text evidence="3">Belongs to the peptidase M50B family.</text>
</comment>
<keyword evidence="4" id="KW-1003">Cell membrane</keyword>
<evidence type="ECO:0000256" key="2">
    <source>
        <dbReference type="ARBA" id="ARBA00004651"/>
    </source>
</evidence>
<evidence type="ECO:0000256" key="7">
    <source>
        <dbReference type="ARBA" id="ARBA00022723"/>
    </source>
</evidence>
<proteinExistence type="inferred from homology"/>
<dbReference type="GO" id="GO:0005886">
    <property type="term" value="C:plasma membrane"/>
    <property type="evidence" value="ECO:0007669"/>
    <property type="project" value="UniProtKB-SubCell"/>
</dbReference>
<dbReference type="Proteomes" id="UP000886106">
    <property type="component" value="Unassembled WGS sequence"/>
</dbReference>
<feature type="non-terminal residue" evidence="15">
    <location>
        <position position="1"/>
    </location>
</feature>
<dbReference type="EMBL" id="DRNS01000020">
    <property type="protein sequence ID" value="HHH14130.1"/>
    <property type="molecule type" value="Genomic_DNA"/>
</dbReference>
<evidence type="ECO:0000313" key="15">
    <source>
        <dbReference type="EMBL" id="HHH14130.1"/>
    </source>
</evidence>
<feature type="transmembrane region" description="Helical" evidence="13">
    <location>
        <begin position="26"/>
        <end position="49"/>
    </location>
</feature>
<comment type="caution">
    <text evidence="15">The sequence shown here is derived from an EMBL/GenBank/DDBJ whole genome shotgun (WGS) entry which is preliminary data.</text>
</comment>
<keyword evidence="7" id="KW-0479">Metal-binding</keyword>
<keyword evidence="10 13" id="KW-1133">Transmembrane helix</keyword>
<evidence type="ECO:0000256" key="11">
    <source>
        <dbReference type="ARBA" id="ARBA00023049"/>
    </source>
</evidence>
<dbReference type="InterPro" id="IPR052348">
    <property type="entry name" value="Metallopeptidase_M50B"/>
</dbReference>
<keyword evidence="9" id="KW-0862">Zinc</keyword>
<gene>
    <name evidence="15" type="ORF">ENJ78_00295</name>
</gene>
<comment type="subcellular location">
    <subcellularLocation>
        <location evidence="2">Cell membrane</location>
        <topology evidence="2">Multi-pass membrane protein</topology>
    </subcellularLocation>
</comment>
<dbReference type="Pfam" id="PF02163">
    <property type="entry name" value="Peptidase_M50"/>
    <property type="match status" value="1"/>
</dbReference>
<dbReference type="InterPro" id="IPR008915">
    <property type="entry name" value="Peptidase_M50"/>
</dbReference>
<keyword evidence="5 15" id="KW-0645">Protease</keyword>
<evidence type="ECO:0000256" key="1">
    <source>
        <dbReference type="ARBA" id="ARBA00001947"/>
    </source>
</evidence>
<evidence type="ECO:0000256" key="10">
    <source>
        <dbReference type="ARBA" id="ARBA00022989"/>
    </source>
</evidence>
<evidence type="ECO:0000256" key="6">
    <source>
        <dbReference type="ARBA" id="ARBA00022692"/>
    </source>
</evidence>
<keyword evidence="8" id="KW-0378">Hydrolase</keyword>
<dbReference type="PANTHER" id="PTHR35864:SF1">
    <property type="entry name" value="ZINC METALLOPROTEASE YWHC-RELATED"/>
    <property type="match status" value="1"/>
</dbReference>
<comment type="cofactor">
    <cofactor evidence="1">
        <name>Zn(2+)</name>
        <dbReference type="ChEBI" id="CHEBI:29105"/>
    </cofactor>
</comment>